<evidence type="ECO:0000256" key="4">
    <source>
        <dbReference type="PIRSR" id="PIRSR600407-2"/>
    </source>
</evidence>
<evidence type="ECO:0000313" key="7">
    <source>
        <dbReference type="EMBL" id="PVH15174.1"/>
    </source>
</evidence>
<dbReference type="Gene3D" id="3.30.420.150">
    <property type="entry name" value="Exopolyphosphatase. Domain 2"/>
    <property type="match status" value="1"/>
</dbReference>
<evidence type="ECO:0000256" key="1">
    <source>
        <dbReference type="ARBA" id="ARBA00009283"/>
    </source>
</evidence>
<keyword evidence="6" id="KW-0812">Transmembrane</keyword>
<feature type="region of interest" description="Disordered" evidence="5">
    <location>
        <begin position="71"/>
        <end position="96"/>
    </location>
</feature>
<sequence length="711" mass="81307">MGLDKRKKKFTLKPGPLVSKDKIPYDYLVMIDAGSKGSRVYVYNWLNPKHALEAGLDLQNSSKVNLVHESMLGADPDDSDDENNSEEKPKPVNFPSIYSDKLWHKKIQPGLSSFNQSPQKVGKRHLRYLLSYASAIVPKSEHHRTPIFLHATAGMRLLPPKEQQPILENVCEYLQTNSDFYVPHCKSHVNIIDGDIEGLYGWLSINYLIGAFDWPEEHAHGKEHNTYGLLDMGGASTQVVFQPNSTESKEHENNLYKLSLGKLPLRSEKKKEKNQGHQNIGAFQPPEIKEFDIFSDSFLGFGMFQAQSRYRSILVENYKKANDIPESTNYFRTPLTDPCLPKGYTTKELVNHNYVDFTGDSNFEECLTSIFPVIESSTHHTGKSPSCLKLGSTDKVSSCLLDELIPAFDFDVNHFIGVSGYWDAINALSSYGNFERDKSEKYDYLKMYSATSQWCTRSFKEMIERNNLRDKDERIKEEELAQLCFKSSWILNFLHVGLGFPRIGIDEGPQKDDKFKSLQLVEKMGGSSFSWTLGRALLYSNDEYVQAFNNYTIEKTGSSDNLLKRPGYYYTAREDAYQFGAESLESFPRPLYSPEKPGTKYTVFDYEYDYASHPYESKWYLKTHRFYGSLIFMLMVLVIIVLMLGRKGRHDIVSAGKMAVNKVLLLVGLRKFAYTVVPDYEVSDSYELRDANDDFRHEGTSAFTVADEEEV</sequence>
<keyword evidence="4" id="KW-0067">ATP-binding</keyword>
<comment type="similarity">
    <text evidence="1">Belongs to the GDA1/CD39 NTPase family.</text>
</comment>
<evidence type="ECO:0008006" key="9">
    <source>
        <dbReference type="Google" id="ProtNLM"/>
    </source>
</evidence>
<dbReference type="GO" id="GO:0017111">
    <property type="term" value="F:ribonucleoside triphosphate phosphatase activity"/>
    <property type="evidence" value="ECO:0007669"/>
    <property type="project" value="TreeGrafter"/>
</dbReference>
<dbReference type="GO" id="GO:0016020">
    <property type="term" value="C:membrane"/>
    <property type="evidence" value="ECO:0007669"/>
    <property type="project" value="TreeGrafter"/>
</dbReference>
<keyword evidence="6" id="KW-0472">Membrane</keyword>
<dbReference type="Proteomes" id="UP000244406">
    <property type="component" value="Unassembled WGS sequence"/>
</dbReference>
<dbReference type="EMBL" id="PKFP01000003">
    <property type="protein sequence ID" value="PVH15174.1"/>
    <property type="molecule type" value="Genomic_DNA"/>
</dbReference>
<dbReference type="GO" id="GO:0046036">
    <property type="term" value="P:CTP metabolic process"/>
    <property type="evidence" value="ECO:0007669"/>
    <property type="project" value="TreeGrafter"/>
</dbReference>
<keyword evidence="8" id="KW-1185">Reference proteome</keyword>
<evidence type="ECO:0000256" key="5">
    <source>
        <dbReference type="SAM" id="MobiDB-lite"/>
    </source>
</evidence>
<evidence type="ECO:0000256" key="3">
    <source>
        <dbReference type="PIRSR" id="PIRSR600407-1"/>
    </source>
</evidence>
<dbReference type="GeneID" id="37003011"/>
<dbReference type="Pfam" id="PF01150">
    <property type="entry name" value="GDA1_CD39"/>
    <property type="match status" value="1"/>
</dbReference>
<dbReference type="GO" id="GO:0005524">
    <property type="term" value="F:ATP binding"/>
    <property type="evidence" value="ECO:0007669"/>
    <property type="project" value="UniProtKB-KW"/>
</dbReference>
<reference evidence="7 8" key="1">
    <citation type="submission" date="2017-12" db="EMBL/GenBank/DDBJ databases">
        <title>Genome Sequence of the Amphotericin B-resistant Candida duobushaemulonii strain, B09383.</title>
        <authorList>
            <person name="Chow N.A."/>
            <person name="Gade L."/>
            <person name="Batra D."/>
            <person name="Rowe L.A."/>
            <person name="Loparev V.N."/>
            <person name="Litvintseva A.P."/>
        </authorList>
    </citation>
    <scope>NUCLEOTIDE SEQUENCE [LARGE SCALE GENOMIC DNA]</scope>
    <source>
        <strain evidence="7 8">B09383</strain>
    </source>
</reference>
<dbReference type="GO" id="GO:0005794">
    <property type="term" value="C:Golgi apparatus"/>
    <property type="evidence" value="ECO:0007669"/>
    <property type="project" value="TreeGrafter"/>
</dbReference>
<comment type="caution">
    <text evidence="7">The sequence shown here is derived from an EMBL/GenBank/DDBJ whole genome shotgun (WGS) entry which is preliminary data.</text>
</comment>
<dbReference type="GO" id="GO:0004382">
    <property type="term" value="F:GDP phosphatase activity"/>
    <property type="evidence" value="ECO:0007669"/>
    <property type="project" value="TreeGrafter"/>
</dbReference>
<evidence type="ECO:0000256" key="6">
    <source>
        <dbReference type="SAM" id="Phobius"/>
    </source>
</evidence>
<proteinExistence type="inferred from homology"/>
<dbReference type="PANTHER" id="PTHR11782:SF121">
    <property type="entry name" value="NUCLEOSIDE-DIPHOSPHATASE MIG-23"/>
    <property type="match status" value="1"/>
</dbReference>
<feature type="transmembrane region" description="Helical" evidence="6">
    <location>
        <begin position="626"/>
        <end position="644"/>
    </location>
</feature>
<evidence type="ECO:0000256" key="2">
    <source>
        <dbReference type="ARBA" id="ARBA00022801"/>
    </source>
</evidence>
<protein>
    <recommendedName>
        <fullName evidence="9">Golgi apyrase</fullName>
    </recommendedName>
</protein>
<dbReference type="PANTHER" id="PTHR11782">
    <property type="entry name" value="ADENOSINE/GUANOSINE DIPHOSPHATASE"/>
    <property type="match status" value="1"/>
</dbReference>
<dbReference type="AlphaFoldDB" id="A0A2V1ACB9"/>
<evidence type="ECO:0000313" key="8">
    <source>
        <dbReference type="Proteomes" id="UP000244406"/>
    </source>
</evidence>
<dbReference type="InterPro" id="IPR000407">
    <property type="entry name" value="GDA1_CD39_NTPase"/>
</dbReference>
<feature type="active site" description="Proton acceptor" evidence="3">
    <location>
        <position position="197"/>
    </location>
</feature>
<keyword evidence="4" id="KW-0547">Nucleotide-binding</keyword>
<keyword evidence="6" id="KW-1133">Transmembrane helix</keyword>
<dbReference type="GO" id="GO:0045134">
    <property type="term" value="F:UDP phosphatase activity"/>
    <property type="evidence" value="ECO:0007669"/>
    <property type="project" value="TreeGrafter"/>
</dbReference>
<gene>
    <name evidence="7" type="ORF">CXQ87_003011</name>
</gene>
<dbReference type="RefSeq" id="XP_025336114.1">
    <property type="nucleotide sequence ID" value="XM_025481496.1"/>
</dbReference>
<name>A0A2V1ACB9_9ASCO</name>
<dbReference type="Gene3D" id="3.30.420.40">
    <property type="match status" value="1"/>
</dbReference>
<accession>A0A2V1ACB9</accession>
<organism evidence="7 8">
    <name type="scientific">Candidozyma duobushaemuli</name>
    <dbReference type="NCBI Taxonomy" id="1231522"/>
    <lineage>
        <taxon>Eukaryota</taxon>
        <taxon>Fungi</taxon>
        <taxon>Dikarya</taxon>
        <taxon>Ascomycota</taxon>
        <taxon>Saccharomycotina</taxon>
        <taxon>Pichiomycetes</taxon>
        <taxon>Metschnikowiaceae</taxon>
        <taxon>Candidozyma</taxon>
    </lineage>
</organism>
<dbReference type="GO" id="GO:0006256">
    <property type="term" value="P:UDP catabolic process"/>
    <property type="evidence" value="ECO:0007669"/>
    <property type="project" value="TreeGrafter"/>
</dbReference>
<keyword evidence="2" id="KW-0378">Hydrolase</keyword>
<dbReference type="VEuPathDB" id="FungiDB:CXQ87_003011"/>
<feature type="compositionally biased region" description="Acidic residues" evidence="5">
    <location>
        <begin position="75"/>
        <end position="84"/>
    </location>
</feature>
<feature type="binding site" evidence="4">
    <location>
        <begin position="234"/>
        <end position="238"/>
    </location>
    <ligand>
        <name>ATP</name>
        <dbReference type="ChEBI" id="CHEBI:30616"/>
    </ligand>
</feature>